<evidence type="ECO:0000313" key="3">
    <source>
        <dbReference type="WBParaSite" id="Pan_g21187.t1"/>
    </source>
</evidence>
<keyword evidence="2" id="KW-1185">Reference proteome</keyword>
<sequence length="96" mass="10813">MYLTIPKGFLIGEILLITVGIVITILQVVVLYKFKQDDDCVTSKSKYWQLRLLKTIIPSVFASASLPTTFLNSYFIIYYSTTIIPGVINAFGCHQC</sequence>
<evidence type="ECO:0000256" key="1">
    <source>
        <dbReference type="SAM" id="Phobius"/>
    </source>
</evidence>
<reference evidence="3" key="2">
    <citation type="submission" date="2020-10" db="UniProtKB">
        <authorList>
            <consortium name="WormBaseParasite"/>
        </authorList>
    </citation>
    <scope>IDENTIFICATION</scope>
</reference>
<reference evidence="2" key="1">
    <citation type="journal article" date="2013" name="Genetics">
        <title>The draft genome and transcriptome of Panagrellus redivivus are shaped by the harsh demands of a free-living lifestyle.</title>
        <authorList>
            <person name="Srinivasan J."/>
            <person name="Dillman A.R."/>
            <person name="Macchietto M.G."/>
            <person name="Heikkinen L."/>
            <person name="Lakso M."/>
            <person name="Fracchia K.M."/>
            <person name="Antoshechkin I."/>
            <person name="Mortazavi A."/>
            <person name="Wong G."/>
            <person name="Sternberg P.W."/>
        </authorList>
    </citation>
    <scope>NUCLEOTIDE SEQUENCE [LARGE SCALE GENOMIC DNA]</scope>
    <source>
        <strain evidence="2">MT8872</strain>
    </source>
</reference>
<accession>A0A7E4VK96</accession>
<feature type="transmembrane region" description="Helical" evidence="1">
    <location>
        <begin position="14"/>
        <end position="34"/>
    </location>
</feature>
<keyword evidence="1" id="KW-0472">Membrane</keyword>
<dbReference type="Proteomes" id="UP000492821">
    <property type="component" value="Unassembled WGS sequence"/>
</dbReference>
<dbReference type="WBParaSite" id="Pan_g21187.t1">
    <property type="protein sequence ID" value="Pan_g21187.t1"/>
    <property type="gene ID" value="Pan_g21187"/>
</dbReference>
<keyword evidence="1" id="KW-1133">Transmembrane helix</keyword>
<name>A0A7E4VK96_PANRE</name>
<keyword evidence="1" id="KW-0812">Transmembrane</keyword>
<protein>
    <submittedName>
        <fullName evidence="3">Aa_trans domain-containing protein</fullName>
    </submittedName>
</protein>
<evidence type="ECO:0000313" key="2">
    <source>
        <dbReference type="Proteomes" id="UP000492821"/>
    </source>
</evidence>
<organism evidence="2 3">
    <name type="scientific">Panagrellus redivivus</name>
    <name type="common">Microworm</name>
    <dbReference type="NCBI Taxonomy" id="6233"/>
    <lineage>
        <taxon>Eukaryota</taxon>
        <taxon>Metazoa</taxon>
        <taxon>Ecdysozoa</taxon>
        <taxon>Nematoda</taxon>
        <taxon>Chromadorea</taxon>
        <taxon>Rhabditida</taxon>
        <taxon>Tylenchina</taxon>
        <taxon>Panagrolaimomorpha</taxon>
        <taxon>Panagrolaimoidea</taxon>
        <taxon>Panagrolaimidae</taxon>
        <taxon>Panagrellus</taxon>
    </lineage>
</organism>
<proteinExistence type="predicted"/>
<dbReference type="AlphaFoldDB" id="A0A7E4VK96"/>